<keyword evidence="9" id="KW-0812">Transmembrane</keyword>
<feature type="domain" description="Signal transduction histidine kinase subgroup 3 dimerisation and phosphoacceptor" evidence="10">
    <location>
        <begin position="171"/>
        <end position="234"/>
    </location>
</feature>
<dbReference type="GO" id="GO:0005524">
    <property type="term" value="F:ATP binding"/>
    <property type="evidence" value="ECO:0007669"/>
    <property type="project" value="UniProtKB-KW"/>
</dbReference>
<dbReference type="InterPro" id="IPR050482">
    <property type="entry name" value="Sensor_HK_TwoCompSys"/>
</dbReference>
<keyword evidence="6 11" id="KW-0418">Kinase</keyword>
<evidence type="ECO:0000256" key="7">
    <source>
        <dbReference type="ARBA" id="ARBA00022840"/>
    </source>
</evidence>
<dbReference type="InterPro" id="IPR036890">
    <property type="entry name" value="HATPase_C_sf"/>
</dbReference>
<feature type="transmembrane region" description="Helical" evidence="9">
    <location>
        <begin position="125"/>
        <end position="146"/>
    </location>
</feature>
<keyword evidence="3" id="KW-0597">Phosphoprotein</keyword>
<dbReference type="GO" id="GO:0000155">
    <property type="term" value="F:phosphorelay sensor kinase activity"/>
    <property type="evidence" value="ECO:0007669"/>
    <property type="project" value="InterPro"/>
</dbReference>
<organism evidence="11 12">
    <name type="scientific">Nonomuraea soli</name>
    <dbReference type="NCBI Taxonomy" id="1032476"/>
    <lineage>
        <taxon>Bacteria</taxon>
        <taxon>Bacillati</taxon>
        <taxon>Actinomycetota</taxon>
        <taxon>Actinomycetes</taxon>
        <taxon>Streptosporangiales</taxon>
        <taxon>Streptosporangiaceae</taxon>
        <taxon>Nonomuraea</taxon>
    </lineage>
</organism>
<feature type="transmembrane region" description="Helical" evidence="9">
    <location>
        <begin position="35"/>
        <end position="55"/>
    </location>
</feature>
<dbReference type="EMBL" id="JACDUR010000009">
    <property type="protein sequence ID" value="MBA2896711.1"/>
    <property type="molecule type" value="Genomic_DNA"/>
</dbReference>
<proteinExistence type="predicted"/>
<evidence type="ECO:0000313" key="12">
    <source>
        <dbReference type="Proteomes" id="UP000530928"/>
    </source>
</evidence>
<sequence length="370" mass="39760">MATRIRWLPRPLDVLLSAGCVMFSLVETLNPSADALVGGGWGLVLVSAAAVVLLFRRRWPLTVAVISSAVYAVAYGPPILILGLFSAGRYTGSVSRVSAIAAFAIVLDLAVWSTYPSIVPLSAELLYTVTFVVAAAAGGIVSWRYVAATHEREEALRAERERMVALARGEERERMAEEVRDVVAHKVSLMVVDAGALEVSAARGTGWVTQMAGRIRHTGQDALTELRQFAGTLGTGPAPLSPQLGIGDIEATVERLRGSGLSVGLRTAGEARTVPPMVERAAYRVVAEGCSNILIHQPHTHVEVVLSYEPDHLVVAVVHTNPRPRPRRDGAWLAALAERVSLVGGTFRTVRRPDRGLGIEATFPYRRTPS</sequence>
<keyword evidence="7" id="KW-0067">ATP-binding</keyword>
<evidence type="ECO:0000256" key="3">
    <source>
        <dbReference type="ARBA" id="ARBA00022553"/>
    </source>
</evidence>
<reference evidence="11 12" key="1">
    <citation type="submission" date="2020-07" db="EMBL/GenBank/DDBJ databases">
        <title>Genomic Encyclopedia of Type Strains, Phase IV (KMG-IV): sequencing the most valuable type-strain genomes for metagenomic binning, comparative biology and taxonomic classification.</title>
        <authorList>
            <person name="Goeker M."/>
        </authorList>
    </citation>
    <scope>NUCLEOTIDE SEQUENCE [LARGE SCALE GENOMIC DNA]</scope>
    <source>
        <strain evidence="11 12">DSM 45533</strain>
    </source>
</reference>
<dbReference type="Gene3D" id="3.30.565.10">
    <property type="entry name" value="Histidine kinase-like ATPase, C-terminal domain"/>
    <property type="match status" value="1"/>
</dbReference>
<keyword evidence="9" id="KW-1133">Transmembrane helix</keyword>
<dbReference type="RefSeq" id="WP_181615424.1">
    <property type="nucleotide sequence ID" value="NZ_BAABAM010000008.1"/>
</dbReference>
<evidence type="ECO:0000256" key="5">
    <source>
        <dbReference type="ARBA" id="ARBA00022741"/>
    </source>
</evidence>
<evidence type="ECO:0000256" key="6">
    <source>
        <dbReference type="ARBA" id="ARBA00022777"/>
    </source>
</evidence>
<comment type="caution">
    <text evidence="11">The sequence shown here is derived from an EMBL/GenBank/DDBJ whole genome shotgun (WGS) entry which is preliminary data.</text>
</comment>
<accession>A0A7W0HVD9</accession>
<evidence type="ECO:0000313" key="11">
    <source>
        <dbReference type="EMBL" id="MBA2896711.1"/>
    </source>
</evidence>
<name>A0A7W0HVD9_9ACTN</name>
<dbReference type="Pfam" id="PF07730">
    <property type="entry name" value="HisKA_3"/>
    <property type="match status" value="1"/>
</dbReference>
<dbReference type="GO" id="GO:0016020">
    <property type="term" value="C:membrane"/>
    <property type="evidence" value="ECO:0007669"/>
    <property type="project" value="InterPro"/>
</dbReference>
<protein>
    <recommendedName>
        <fullName evidence="2">histidine kinase</fullName>
        <ecNumber evidence="2">2.7.13.3</ecNumber>
    </recommendedName>
</protein>
<evidence type="ECO:0000256" key="4">
    <source>
        <dbReference type="ARBA" id="ARBA00022679"/>
    </source>
</evidence>
<comment type="catalytic activity">
    <reaction evidence="1">
        <text>ATP + protein L-histidine = ADP + protein N-phospho-L-histidine.</text>
        <dbReference type="EC" id="2.7.13.3"/>
    </reaction>
</comment>
<evidence type="ECO:0000259" key="10">
    <source>
        <dbReference type="Pfam" id="PF07730"/>
    </source>
</evidence>
<feature type="transmembrane region" description="Helical" evidence="9">
    <location>
        <begin position="12"/>
        <end position="29"/>
    </location>
</feature>
<feature type="transmembrane region" description="Helical" evidence="9">
    <location>
        <begin position="62"/>
        <end position="85"/>
    </location>
</feature>
<dbReference type="PANTHER" id="PTHR24421">
    <property type="entry name" value="NITRATE/NITRITE SENSOR PROTEIN NARX-RELATED"/>
    <property type="match status" value="1"/>
</dbReference>
<evidence type="ECO:0000256" key="8">
    <source>
        <dbReference type="ARBA" id="ARBA00023012"/>
    </source>
</evidence>
<keyword evidence="12" id="KW-1185">Reference proteome</keyword>
<keyword evidence="5" id="KW-0547">Nucleotide-binding</keyword>
<dbReference type="PANTHER" id="PTHR24421:SF10">
    <property type="entry name" value="NITRATE_NITRITE SENSOR PROTEIN NARQ"/>
    <property type="match status" value="1"/>
</dbReference>
<dbReference type="InterPro" id="IPR011712">
    <property type="entry name" value="Sig_transdc_His_kin_sub3_dim/P"/>
</dbReference>
<gene>
    <name evidence="11" type="ORF">HNR30_008102</name>
</gene>
<keyword evidence="4" id="KW-0808">Transferase</keyword>
<feature type="transmembrane region" description="Helical" evidence="9">
    <location>
        <begin position="97"/>
        <end position="118"/>
    </location>
</feature>
<evidence type="ECO:0000256" key="1">
    <source>
        <dbReference type="ARBA" id="ARBA00000085"/>
    </source>
</evidence>
<dbReference type="EC" id="2.7.13.3" evidence="2"/>
<evidence type="ECO:0000256" key="2">
    <source>
        <dbReference type="ARBA" id="ARBA00012438"/>
    </source>
</evidence>
<keyword evidence="9" id="KW-0472">Membrane</keyword>
<dbReference type="GO" id="GO:0046983">
    <property type="term" value="F:protein dimerization activity"/>
    <property type="evidence" value="ECO:0007669"/>
    <property type="project" value="InterPro"/>
</dbReference>
<dbReference type="Gene3D" id="1.20.5.1930">
    <property type="match status" value="1"/>
</dbReference>
<dbReference type="Proteomes" id="UP000530928">
    <property type="component" value="Unassembled WGS sequence"/>
</dbReference>
<keyword evidence="8" id="KW-0902">Two-component regulatory system</keyword>
<evidence type="ECO:0000256" key="9">
    <source>
        <dbReference type="SAM" id="Phobius"/>
    </source>
</evidence>
<dbReference type="CDD" id="cd16917">
    <property type="entry name" value="HATPase_UhpB-NarQ-NarX-like"/>
    <property type="match status" value="1"/>
</dbReference>
<dbReference type="AlphaFoldDB" id="A0A7W0HVD9"/>